<name>G8I4C3_9CAUD</name>
<dbReference type="KEGG" id="vg:18990011"/>
<dbReference type="OrthoDB" id="14978at10239"/>
<protein>
    <submittedName>
        <fullName evidence="1">Head-to-tail stopper</fullName>
    </submittedName>
</protein>
<dbReference type="RefSeq" id="YP_009018701.1">
    <property type="nucleotide sequence ID" value="NC_023744.1"/>
</dbReference>
<keyword evidence="2" id="KW-1185">Reference proteome</keyword>
<accession>G8I4C3</accession>
<dbReference type="EMBL" id="JN698994">
    <property type="protein sequence ID" value="AER47567.1"/>
    <property type="molecule type" value="Genomic_DNA"/>
</dbReference>
<sequence>MFPRRHKVKHIPCVGTQLDRMKNEKPVFGEPVEIAVFGWVTRRDETILAGHEARIVSRLDVTMPADAATVGLLDQFEVAGELYEVLQVRDYSTGWHGWRPGMVVELKRVTG</sequence>
<reference evidence="1 2" key="1">
    <citation type="journal article" date="2012" name="J. Virol.">
        <title>Complete Genome Sequences of 138 Mycobacteriophages.</title>
        <authorList>
            <consortium name="the Science Education Alliance Phage Hunters Advancing Genomics and Evolutionary Science Program"/>
            <consortium name="the KwaZulu-Natal Research Institute for Tuberculosis and HIV Mycobacterial Genetics Course Students"/>
            <consortium name="the Phage Hunters Integrating Research and Education Program"/>
            <person name="Hatfull G.F."/>
        </authorList>
    </citation>
    <scope>NUCLEOTIDE SEQUENCE [LARGE SCALE GENOMIC DNA]</scope>
</reference>
<evidence type="ECO:0000313" key="1">
    <source>
        <dbReference type="EMBL" id="AER47567.1"/>
    </source>
</evidence>
<organism evidence="1 2">
    <name type="scientific">Mycobacterium phage DS6A</name>
    <dbReference type="NCBI Taxonomy" id="45764"/>
    <lineage>
        <taxon>Viruses</taxon>
        <taxon>Duplodnaviria</taxon>
        <taxon>Heunggongvirae</taxon>
        <taxon>Uroviricota</taxon>
        <taxon>Caudoviricetes</taxon>
        <taxon>Hnatkovirus</taxon>
        <taxon>Hnatkovirus DS6A</taxon>
    </lineage>
</organism>
<proteinExistence type="predicted"/>
<dbReference type="Proteomes" id="UP000005857">
    <property type="component" value="Segment"/>
</dbReference>
<evidence type="ECO:0000313" key="2">
    <source>
        <dbReference type="Proteomes" id="UP000005857"/>
    </source>
</evidence>
<dbReference type="GeneID" id="18990011"/>
<gene>
    <name evidence="1" type="primary">13</name>
    <name evidence="1" type="ORF">DS6A_13</name>
</gene>